<dbReference type="InterPro" id="IPR058652">
    <property type="entry name" value="VapC50_C"/>
</dbReference>
<dbReference type="Pfam" id="PF26343">
    <property type="entry name" value="VapC50_C"/>
    <property type="match status" value="1"/>
</dbReference>
<feature type="domain" description="PIN" evidence="1">
    <location>
        <begin position="17"/>
        <end position="121"/>
    </location>
</feature>
<gene>
    <name evidence="3" type="ORF">PLAM_1553</name>
</gene>
<protein>
    <submittedName>
        <fullName evidence="3">Uncharacterized protein</fullName>
    </submittedName>
</protein>
<dbReference type="RefSeq" id="WP_227366656.1">
    <property type="nucleotide sequence ID" value="NZ_JBIIEP010000012.1"/>
</dbReference>
<dbReference type="AlphaFoldDB" id="A0A1J1JDF5"/>
<dbReference type="GeneID" id="77288125"/>
<dbReference type="SUPFAM" id="SSF88723">
    <property type="entry name" value="PIN domain-like"/>
    <property type="match status" value="1"/>
</dbReference>
<feature type="domain" description="VapC50 C-terminal" evidence="2">
    <location>
        <begin position="140"/>
        <end position="190"/>
    </location>
</feature>
<dbReference type="EMBL" id="LO018304">
    <property type="protein sequence ID" value="CUM59520.1"/>
    <property type="molecule type" value="Genomic_DNA"/>
</dbReference>
<dbReference type="InterPro" id="IPR029060">
    <property type="entry name" value="PIN-like_dom_sf"/>
</dbReference>
<dbReference type="Pfam" id="PF13470">
    <property type="entry name" value="PIN_3"/>
    <property type="match status" value="1"/>
</dbReference>
<proteinExistence type="predicted"/>
<organism evidence="3">
    <name type="scientific">Planktothrix agardhii</name>
    <name type="common">Oscillatoria agardhii</name>
    <dbReference type="NCBI Taxonomy" id="1160"/>
    <lineage>
        <taxon>Bacteria</taxon>
        <taxon>Bacillati</taxon>
        <taxon>Cyanobacteriota</taxon>
        <taxon>Cyanophyceae</taxon>
        <taxon>Oscillatoriophycideae</taxon>
        <taxon>Oscillatoriales</taxon>
        <taxon>Microcoleaceae</taxon>
        <taxon>Planktothrix</taxon>
    </lineage>
</organism>
<name>A0A1J1JDF5_PLAAG</name>
<evidence type="ECO:0000259" key="2">
    <source>
        <dbReference type="Pfam" id="PF26343"/>
    </source>
</evidence>
<accession>A0A1J1JDF5</accession>
<evidence type="ECO:0000259" key="1">
    <source>
        <dbReference type="Pfam" id="PF13470"/>
    </source>
</evidence>
<reference evidence="3" key="1">
    <citation type="submission" date="2015-09" db="EMBL/GenBank/DDBJ databases">
        <authorList>
            <person name="Jackson K.R."/>
            <person name="Lunt B.L."/>
            <person name="Fisher J.N.B."/>
            <person name="Gardner A.V."/>
            <person name="Bailey M.E."/>
            <person name="Deus L.M."/>
            <person name="Earl A.S."/>
            <person name="Gibby P.D."/>
            <person name="Hartmann K.A."/>
            <person name="Liu J.E."/>
            <person name="Manci A.M."/>
            <person name="Nielsen D.A."/>
            <person name="Solomon M.B."/>
            <person name="Breakwell D.P."/>
            <person name="Burnett S.H."/>
            <person name="Grose J.H."/>
        </authorList>
    </citation>
    <scope>NUCLEOTIDE SEQUENCE</scope>
    <source>
        <strain evidence="3">7805</strain>
    </source>
</reference>
<dbReference type="InterPro" id="IPR002716">
    <property type="entry name" value="PIN_dom"/>
</dbReference>
<sequence>MSKADILAIDPSDQMSAVLDSCVLFPMYLRDTLLRVASAGLYRPYWSQEILNGAIRNLIGQKRMTVEKANNLETKIKQAFPEAMVTIGNQLIDQMTNHPDDRHVLATAVVAKAEVIVTENLKHFPASELEYWNVKAISSDSFLCSLYFLDSERIVQVIQRQASVLKKPPLTVEQLLDLLRREVPEFAEKVSSSLL</sequence>
<evidence type="ECO:0000313" key="3">
    <source>
        <dbReference type="EMBL" id="CUM59520.1"/>
    </source>
</evidence>